<feature type="transmembrane region" description="Helical" evidence="14">
    <location>
        <begin position="227"/>
        <end position="250"/>
    </location>
</feature>
<dbReference type="Proteomes" id="UP001161391">
    <property type="component" value="Unassembled WGS sequence"/>
</dbReference>
<dbReference type="PANTHER" id="PTHR30622:SF4">
    <property type="entry name" value="UNDECAPRENYL-DIPHOSPHATASE"/>
    <property type="match status" value="1"/>
</dbReference>
<comment type="subcellular location">
    <subcellularLocation>
        <location evidence="1 14">Cell membrane</location>
        <topology evidence="1 14">Multi-pass membrane protein</topology>
    </subcellularLocation>
</comment>
<feature type="transmembrane region" description="Helical" evidence="14">
    <location>
        <begin position="193"/>
        <end position="215"/>
    </location>
</feature>
<accession>A0ABQ5V526</accession>
<feature type="transmembrane region" description="Helical" evidence="14">
    <location>
        <begin position="125"/>
        <end position="145"/>
    </location>
</feature>
<evidence type="ECO:0000256" key="2">
    <source>
        <dbReference type="ARBA" id="ARBA00010621"/>
    </source>
</evidence>
<evidence type="ECO:0000313" key="16">
    <source>
        <dbReference type="Proteomes" id="UP001161391"/>
    </source>
</evidence>
<evidence type="ECO:0000256" key="5">
    <source>
        <dbReference type="ARBA" id="ARBA00022475"/>
    </source>
</evidence>
<keyword evidence="16" id="KW-1185">Reference proteome</keyword>
<gene>
    <name evidence="14 15" type="primary">uppP</name>
    <name evidence="15" type="ORF">GCM10007853_05250</name>
</gene>
<feature type="transmembrane region" description="Helical" evidence="14">
    <location>
        <begin position="50"/>
        <end position="70"/>
    </location>
</feature>
<dbReference type="RefSeq" id="WP_284387209.1">
    <property type="nucleotide sequence ID" value="NZ_BSNK01000001.1"/>
</dbReference>
<name>A0ABQ5V526_9PROT</name>
<evidence type="ECO:0000256" key="1">
    <source>
        <dbReference type="ARBA" id="ARBA00004651"/>
    </source>
</evidence>
<keyword evidence="14" id="KW-0573">Peptidoglycan synthesis</keyword>
<comment type="caution">
    <text evidence="15">The sequence shown here is derived from an EMBL/GenBank/DDBJ whole genome shotgun (WGS) entry which is preliminary data.</text>
</comment>
<dbReference type="PANTHER" id="PTHR30622">
    <property type="entry name" value="UNDECAPRENYL-DIPHOSPHATASE"/>
    <property type="match status" value="1"/>
</dbReference>
<evidence type="ECO:0000256" key="14">
    <source>
        <dbReference type="HAMAP-Rule" id="MF_01006"/>
    </source>
</evidence>
<keyword evidence="10 14" id="KW-0046">Antibiotic resistance</keyword>
<evidence type="ECO:0000256" key="3">
    <source>
        <dbReference type="ARBA" id="ARBA00012374"/>
    </source>
</evidence>
<keyword evidence="5 14" id="KW-1003">Cell membrane</keyword>
<comment type="function">
    <text evidence="14">Catalyzes the dephosphorylation of undecaprenyl diphosphate (UPP). Confers resistance to bacitracin.</text>
</comment>
<dbReference type="EMBL" id="BSNK01000001">
    <property type="protein sequence ID" value="GLQ22651.1"/>
    <property type="molecule type" value="Genomic_DNA"/>
</dbReference>
<feature type="transmembrane region" description="Helical" evidence="14">
    <location>
        <begin position="256"/>
        <end position="278"/>
    </location>
</feature>
<keyword evidence="9 14" id="KW-0472">Membrane</keyword>
<evidence type="ECO:0000256" key="13">
    <source>
        <dbReference type="ARBA" id="ARBA00047594"/>
    </source>
</evidence>
<evidence type="ECO:0000256" key="11">
    <source>
        <dbReference type="ARBA" id="ARBA00032707"/>
    </source>
</evidence>
<evidence type="ECO:0000256" key="7">
    <source>
        <dbReference type="ARBA" id="ARBA00022801"/>
    </source>
</evidence>
<keyword evidence="14" id="KW-0961">Cell wall biogenesis/degradation</keyword>
<evidence type="ECO:0000256" key="12">
    <source>
        <dbReference type="ARBA" id="ARBA00032932"/>
    </source>
</evidence>
<proteinExistence type="inferred from homology"/>
<evidence type="ECO:0000256" key="4">
    <source>
        <dbReference type="ARBA" id="ARBA00021581"/>
    </source>
</evidence>
<feature type="transmembrane region" description="Helical" evidence="14">
    <location>
        <begin position="154"/>
        <end position="173"/>
    </location>
</feature>
<comment type="miscellaneous">
    <text evidence="14">Bacitracin is thought to be involved in the inhibition of peptidoglycan synthesis by sequestering undecaprenyl diphosphate, thereby reducing the pool of lipid carrier available.</text>
</comment>
<keyword evidence="8 14" id="KW-1133">Transmembrane helix</keyword>
<evidence type="ECO:0000256" key="9">
    <source>
        <dbReference type="ARBA" id="ARBA00023136"/>
    </source>
</evidence>
<evidence type="ECO:0000256" key="6">
    <source>
        <dbReference type="ARBA" id="ARBA00022692"/>
    </source>
</evidence>
<evidence type="ECO:0000313" key="15">
    <source>
        <dbReference type="EMBL" id="GLQ22651.1"/>
    </source>
</evidence>
<keyword evidence="14" id="KW-0133">Cell shape</keyword>
<feature type="transmembrane region" description="Helical" evidence="14">
    <location>
        <begin position="91"/>
        <end position="113"/>
    </location>
</feature>
<comment type="catalytic activity">
    <reaction evidence="13 14">
        <text>di-trans,octa-cis-undecaprenyl diphosphate + H2O = di-trans,octa-cis-undecaprenyl phosphate + phosphate + H(+)</text>
        <dbReference type="Rhea" id="RHEA:28094"/>
        <dbReference type="ChEBI" id="CHEBI:15377"/>
        <dbReference type="ChEBI" id="CHEBI:15378"/>
        <dbReference type="ChEBI" id="CHEBI:43474"/>
        <dbReference type="ChEBI" id="CHEBI:58405"/>
        <dbReference type="ChEBI" id="CHEBI:60392"/>
        <dbReference type="EC" id="3.6.1.27"/>
    </reaction>
</comment>
<evidence type="ECO:0000256" key="10">
    <source>
        <dbReference type="ARBA" id="ARBA00023251"/>
    </source>
</evidence>
<organism evidence="15 16">
    <name type="scientific">Algimonas ampicilliniresistens</name>
    <dbReference type="NCBI Taxonomy" id="1298735"/>
    <lineage>
        <taxon>Bacteria</taxon>
        <taxon>Pseudomonadati</taxon>
        <taxon>Pseudomonadota</taxon>
        <taxon>Alphaproteobacteria</taxon>
        <taxon>Maricaulales</taxon>
        <taxon>Robiginitomaculaceae</taxon>
        <taxon>Algimonas</taxon>
    </lineage>
</organism>
<sequence length="279" mass="29695">MLTLSGLIALMTWWQALLLALIQGLTEFLPVSSSAHLILPEAVFGWTEQGVLIDVMAHFGTLFSVLLYFRKDVAEMILGVRDLVQRKLTRGSVLALNLIVATPPALIIGVLLASGGWDEALRNPAIIAAATIIFGVVLWLSDIWAKDARDMDTLSWRGAFGMGLAQVIAFIPGTSRSGITMSAGRVIGLSREAAARFSMLMSLPVIGAGGAYALLKLASGENTGSATLGQGLGVAALSFVVAYAAIALFLRFVTRIGFLPFMIYRLGLGFALIGWILLT</sequence>
<reference evidence="15" key="1">
    <citation type="journal article" date="2014" name="Int. J. Syst. Evol. Microbiol.">
        <title>Complete genome of a new Firmicutes species belonging to the dominant human colonic microbiota ('Ruminococcus bicirculans') reveals two chromosomes and a selective capacity to utilize plant glucans.</title>
        <authorList>
            <consortium name="NISC Comparative Sequencing Program"/>
            <person name="Wegmann U."/>
            <person name="Louis P."/>
            <person name="Goesmann A."/>
            <person name="Henrissat B."/>
            <person name="Duncan S.H."/>
            <person name="Flint H.J."/>
        </authorList>
    </citation>
    <scope>NUCLEOTIDE SEQUENCE</scope>
    <source>
        <strain evidence="15">NBRC 108219</strain>
    </source>
</reference>
<dbReference type="Pfam" id="PF02673">
    <property type="entry name" value="BacA"/>
    <property type="match status" value="1"/>
</dbReference>
<keyword evidence="6 14" id="KW-0812">Transmembrane</keyword>
<keyword evidence="7 14" id="KW-0378">Hydrolase</keyword>
<dbReference type="HAMAP" id="MF_01006">
    <property type="entry name" value="Undec_diphosphatase"/>
    <property type="match status" value="1"/>
</dbReference>
<dbReference type="EC" id="3.6.1.27" evidence="3 14"/>
<evidence type="ECO:0000256" key="8">
    <source>
        <dbReference type="ARBA" id="ARBA00022989"/>
    </source>
</evidence>
<reference evidence="15" key="2">
    <citation type="submission" date="2023-01" db="EMBL/GenBank/DDBJ databases">
        <title>Draft genome sequence of Algimonas ampicilliniresistens strain NBRC 108219.</title>
        <authorList>
            <person name="Sun Q."/>
            <person name="Mori K."/>
        </authorList>
    </citation>
    <scope>NUCLEOTIDE SEQUENCE</scope>
    <source>
        <strain evidence="15">NBRC 108219</strain>
    </source>
</reference>
<dbReference type="InterPro" id="IPR003824">
    <property type="entry name" value="UppP"/>
</dbReference>
<comment type="similarity">
    <text evidence="2 14">Belongs to the UppP family.</text>
</comment>
<protein>
    <recommendedName>
        <fullName evidence="4 14">Undecaprenyl-diphosphatase</fullName>
        <ecNumber evidence="3 14">3.6.1.27</ecNumber>
    </recommendedName>
    <alternativeName>
        <fullName evidence="12 14">Bacitracin resistance protein</fullName>
    </alternativeName>
    <alternativeName>
        <fullName evidence="11 14">Undecaprenyl pyrophosphate phosphatase</fullName>
    </alternativeName>
</protein>
<dbReference type="NCBIfam" id="NF001393">
    <property type="entry name" value="PRK00281.2-4"/>
    <property type="match status" value="1"/>
</dbReference>